<evidence type="ECO:0000313" key="1">
    <source>
        <dbReference type="EMBL" id="MBO8460319.1"/>
    </source>
</evidence>
<sequence>MEESRNNTSNYRTLSQLETFMKENGIERHLTFKQEMALMERIHKSDEEAFQELKKGNSILVMMGAWINHRIALKQNLDYPKLLEELLNAGYAGLMEGCKSKSQGILMGAAGYAELMEELKDIEELKLSREQSSLIQVVIAYTMRYVIDARHDALERYNLKHTSNQTNTSKE</sequence>
<comment type="caution">
    <text evidence="1">The sequence shown here is derived from an EMBL/GenBank/DDBJ whole genome shotgun (WGS) entry which is preliminary data.</text>
</comment>
<reference evidence="1" key="1">
    <citation type="submission" date="2020-10" db="EMBL/GenBank/DDBJ databases">
        <authorList>
            <person name="Gilroy R."/>
        </authorList>
    </citation>
    <scope>NUCLEOTIDE SEQUENCE</scope>
    <source>
        <strain evidence="1">G3-3990</strain>
    </source>
</reference>
<reference evidence="1" key="2">
    <citation type="journal article" date="2021" name="PeerJ">
        <title>Extensive microbial diversity within the chicken gut microbiome revealed by metagenomics and culture.</title>
        <authorList>
            <person name="Gilroy R."/>
            <person name="Ravi A."/>
            <person name="Getino M."/>
            <person name="Pursley I."/>
            <person name="Horton D.L."/>
            <person name="Alikhan N.F."/>
            <person name="Baker D."/>
            <person name="Gharbi K."/>
            <person name="Hall N."/>
            <person name="Watson M."/>
            <person name="Adriaenssens E.M."/>
            <person name="Foster-Nyarko E."/>
            <person name="Jarju S."/>
            <person name="Secka A."/>
            <person name="Antonio M."/>
            <person name="Oren A."/>
            <person name="Chaudhuri R.R."/>
            <person name="La Ragione R."/>
            <person name="Hildebrand F."/>
            <person name="Pallen M.J."/>
        </authorList>
    </citation>
    <scope>NUCLEOTIDE SEQUENCE</scope>
    <source>
        <strain evidence="1">G3-3990</strain>
    </source>
</reference>
<dbReference type="EMBL" id="JADIMG010000079">
    <property type="protein sequence ID" value="MBO8460319.1"/>
    <property type="molecule type" value="Genomic_DNA"/>
</dbReference>
<dbReference type="AlphaFoldDB" id="A0A9D9HU39"/>
<name>A0A9D9HU39_9BACT</name>
<protein>
    <submittedName>
        <fullName evidence="1">Uncharacterized protein</fullName>
    </submittedName>
</protein>
<gene>
    <name evidence="1" type="ORF">IAA73_08315</name>
</gene>
<accession>A0A9D9HU39</accession>
<dbReference type="Proteomes" id="UP000823641">
    <property type="component" value="Unassembled WGS sequence"/>
</dbReference>
<proteinExistence type="predicted"/>
<organism evidence="1 2">
    <name type="scientific">Candidatus Gallipaludibacter merdavium</name>
    <dbReference type="NCBI Taxonomy" id="2840839"/>
    <lineage>
        <taxon>Bacteria</taxon>
        <taxon>Pseudomonadati</taxon>
        <taxon>Bacteroidota</taxon>
        <taxon>Bacteroidia</taxon>
        <taxon>Bacteroidales</taxon>
        <taxon>Candidatus Gallipaludibacter</taxon>
    </lineage>
</organism>
<evidence type="ECO:0000313" key="2">
    <source>
        <dbReference type="Proteomes" id="UP000823641"/>
    </source>
</evidence>